<dbReference type="InterPro" id="IPR011006">
    <property type="entry name" value="CheY-like_superfamily"/>
</dbReference>
<feature type="domain" description="Response regulatory" evidence="6">
    <location>
        <begin position="7"/>
        <end position="123"/>
    </location>
</feature>
<protein>
    <recommendedName>
        <fullName evidence="6">Response regulatory domain-containing protein</fullName>
    </recommendedName>
</protein>
<keyword evidence="4" id="KW-0238">DNA-binding</keyword>
<feature type="non-terminal residue" evidence="7">
    <location>
        <position position="151"/>
    </location>
</feature>
<dbReference type="Pfam" id="PF00072">
    <property type="entry name" value="Response_reg"/>
    <property type="match status" value="1"/>
</dbReference>
<dbReference type="Gene3D" id="3.40.50.2300">
    <property type="match status" value="1"/>
</dbReference>
<dbReference type="SUPFAM" id="SSF52172">
    <property type="entry name" value="CheY-like"/>
    <property type="match status" value="1"/>
</dbReference>
<dbReference type="SMART" id="SM00448">
    <property type="entry name" value="REC"/>
    <property type="match status" value="1"/>
</dbReference>
<evidence type="ECO:0000259" key="6">
    <source>
        <dbReference type="PROSITE" id="PS50110"/>
    </source>
</evidence>
<dbReference type="CDD" id="cd19920">
    <property type="entry name" value="REC_PA4781-like"/>
    <property type="match status" value="1"/>
</dbReference>
<dbReference type="GO" id="GO:0006355">
    <property type="term" value="P:regulation of DNA-templated transcription"/>
    <property type="evidence" value="ECO:0007669"/>
    <property type="project" value="TreeGrafter"/>
</dbReference>
<dbReference type="InterPro" id="IPR039420">
    <property type="entry name" value="WalR-like"/>
</dbReference>
<keyword evidence="5" id="KW-0804">Transcription</keyword>
<evidence type="ECO:0000256" key="5">
    <source>
        <dbReference type="ARBA" id="ARBA00023163"/>
    </source>
</evidence>
<dbReference type="PANTHER" id="PTHR48111">
    <property type="entry name" value="REGULATOR OF RPOS"/>
    <property type="match status" value="1"/>
</dbReference>
<accession>X0RZ95</accession>
<keyword evidence="3" id="KW-0805">Transcription regulation</keyword>
<evidence type="ECO:0000256" key="1">
    <source>
        <dbReference type="ARBA" id="ARBA00022553"/>
    </source>
</evidence>
<evidence type="ECO:0000313" key="7">
    <source>
        <dbReference type="EMBL" id="GAF74098.1"/>
    </source>
</evidence>
<dbReference type="GO" id="GO:0000156">
    <property type="term" value="F:phosphorelay response regulator activity"/>
    <property type="evidence" value="ECO:0007669"/>
    <property type="project" value="TreeGrafter"/>
</dbReference>
<organism evidence="7">
    <name type="scientific">marine sediment metagenome</name>
    <dbReference type="NCBI Taxonomy" id="412755"/>
    <lineage>
        <taxon>unclassified sequences</taxon>
        <taxon>metagenomes</taxon>
        <taxon>ecological metagenomes</taxon>
    </lineage>
</organism>
<dbReference type="EMBL" id="BARS01001611">
    <property type="protein sequence ID" value="GAF74098.1"/>
    <property type="molecule type" value="Genomic_DNA"/>
</dbReference>
<dbReference type="FunFam" id="3.40.50.2300:FF:000001">
    <property type="entry name" value="DNA-binding response regulator PhoB"/>
    <property type="match status" value="1"/>
</dbReference>
<dbReference type="GO" id="GO:0005829">
    <property type="term" value="C:cytosol"/>
    <property type="evidence" value="ECO:0007669"/>
    <property type="project" value="TreeGrafter"/>
</dbReference>
<sequence length="151" mass="17007">MDKPEAHILIVDDQPYNLQITGRILQEQGYLISLATDGPSALVLLEQQTPDLILLDVMMPGMDGFQVCREINEDESLKEVPVIFLTASSQSEDLVEGFKAGGVDYITKPFKKAELLIRVKNHLELAGSRKKILEMNQNRDKLYSIIAHDLR</sequence>
<evidence type="ECO:0000256" key="4">
    <source>
        <dbReference type="ARBA" id="ARBA00023125"/>
    </source>
</evidence>
<keyword evidence="1" id="KW-0597">Phosphoprotein</keyword>
<name>X0RZ95_9ZZZZ</name>
<reference evidence="7" key="1">
    <citation type="journal article" date="2014" name="Front. Microbiol.">
        <title>High frequency of phylogenetically diverse reductive dehalogenase-homologous genes in deep subseafloor sedimentary metagenomes.</title>
        <authorList>
            <person name="Kawai M."/>
            <person name="Futagami T."/>
            <person name="Toyoda A."/>
            <person name="Takaki Y."/>
            <person name="Nishi S."/>
            <person name="Hori S."/>
            <person name="Arai W."/>
            <person name="Tsubouchi T."/>
            <person name="Morono Y."/>
            <person name="Uchiyama I."/>
            <person name="Ito T."/>
            <person name="Fujiyama A."/>
            <person name="Inagaki F."/>
            <person name="Takami H."/>
        </authorList>
    </citation>
    <scope>NUCLEOTIDE SEQUENCE</scope>
    <source>
        <strain evidence="7">Expedition CK06-06</strain>
    </source>
</reference>
<dbReference type="GO" id="GO:0000976">
    <property type="term" value="F:transcription cis-regulatory region binding"/>
    <property type="evidence" value="ECO:0007669"/>
    <property type="project" value="TreeGrafter"/>
</dbReference>
<comment type="caution">
    <text evidence="7">The sequence shown here is derived from an EMBL/GenBank/DDBJ whole genome shotgun (WGS) entry which is preliminary data.</text>
</comment>
<dbReference type="GO" id="GO:0032993">
    <property type="term" value="C:protein-DNA complex"/>
    <property type="evidence" value="ECO:0007669"/>
    <property type="project" value="TreeGrafter"/>
</dbReference>
<dbReference type="AlphaFoldDB" id="X0RZ95"/>
<dbReference type="InterPro" id="IPR001789">
    <property type="entry name" value="Sig_transdc_resp-reg_receiver"/>
</dbReference>
<dbReference type="PROSITE" id="PS50110">
    <property type="entry name" value="RESPONSE_REGULATORY"/>
    <property type="match status" value="1"/>
</dbReference>
<gene>
    <name evidence="7" type="ORF">S01H1_03062</name>
</gene>
<proteinExistence type="predicted"/>
<evidence type="ECO:0000256" key="3">
    <source>
        <dbReference type="ARBA" id="ARBA00023015"/>
    </source>
</evidence>
<keyword evidence="2" id="KW-0902">Two-component regulatory system</keyword>
<evidence type="ECO:0000256" key="2">
    <source>
        <dbReference type="ARBA" id="ARBA00023012"/>
    </source>
</evidence>
<dbReference type="PANTHER" id="PTHR48111:SF1">
    <property type="entry name" value="TWO-COMPONENT RESPONSE REGULATOR ORR33"/>
    <property type="match status" value="1"/>
</dbReference>